<name>A0A7R8H5Y0_LEPSM</name>
<evidence type="ECO:0000313" key="2">
    <source>
        <dbReference type="Proteomes" id="UP000675881"/>
    </source>
</evidence>
<dbReference type="InterPro" id="IPR013087">
    <property type="entry name" value="Znf_C2H2_type"/>
</dbReference>
<proteinExistence type="predicted"/>
<dbReference type="Proteomes" id="UP000675881">
    <property type="component" value="Chromosome 2"/>
</dbReference>
<keyword evidence="2" id="KW-1185">Reference proteome</keyword>
<dbReference type="PROSITE" id="PS00028">
    <property type="entry name" value="ZINC_FINGER_C2H2_1"/>
    <property type="match status" value="1"/>
</dbReference>
<dbReference type="AlphaFoldDB" id="A0A7R8H5Y0"/>
<accession>A0A7R8H5Y0</accession>
<protein>
    <submittedName>
        <fullName evidence="1">(salmon louse) hypothetical protein</fullName>
    </submittedName>
</protein>
<evidence type="ECO:0000313" key="1">
    <source>
        <dbReference type="EMBL" id="CAF2871582.1"/>
    </source>
</evidence>
<gene>
    <name evidence="1" type="ORF">LSAA_6408</name>
</gene>
<organism evidence="1 2">
    <name type="scientific">Lepeophtheirus salmonis</name>
    <name type="common">Salmon louse</name>
    <name type="synonym">Caligus salmonis</name>
    <dbReference type="NCBI Taxonomy" id="72036"/>
    <lineage>
        <taxon>Eukaryota</taxon>
        <taxon>Metazoa</taxon>
        <taxon>Ecdysozoa</taxon>
        <taxon>Arthropoda</taxon>
        <taxon>Crustacea</taxon>
        <taxon>Multicrustacea</taxon>
        <taxon>Hexanauplia</taxon>
        <taxon>Copepoda</taxon>
        <taxon>Siphonostomatoida</taxon>
        <taxon>Caligidae</taxon>
        <taxon>Lepeophtheirus</taxon>
    </lineage>
</organism>
<dbReference type="PROSITE" id="PS50157">
    <property type="entry name" value="ZINC_FINGER_C2H2_2"/>
    <property type="match status" value="1"/>
</dbReference>
<dbReference type="EMBL" id="HG994581">
    <property type="protein sequence ID" value="CAF2871582.1"/>
    <property type="molecule type" value="Genomic_DNA"/>
</dbReference>
<reference evidence="1" key="1">
    <citation type="submission" date="2021-02" db="EMBL/GenBank/DDBJ databases">
        <authorList>
            <person name="Bekaert M."/>
        </authorList>
    </citation>
    <scope>NUCLEOTIDE SEQUENCE</scope>
    <source>
        <strain evidence="1">IoA-00</strain>
    </source>
</reference>
<sequence length="374" mass="43464">MVFKLMDLLTGPSSIFRAKFPTFSKFEQLRNLQRVNVGLENEIEELETLERLFGTFVRGNINYEEDSESSVNDNEENHGVITRSKSYEHGLSLVTPFRFYSCLKCSEGFYTIRSLREHYKNCHNICFGNNISFSSPDLSINEYGRTYFCWKFFAKKSFLKSNIVNLNKIKPSEFVCYYFHFFTHETINDFKNINVKSKFKCVMNYIIWQSKKESQSIKVDHLRVGFSVEFLASVEARMQKNKRGRVTIPALSLLKSQFYWKVEHRETRIRLLGYDSLGIWITQLTNGQYQMSRNPRSIISWAVEDSILLIWRESATLVGSYIFIVKPSCRGGRMESTLSIYGCSSHRAMEEGSNSALSLSGRIRHCVTESELSL</sequence>